<gene>
    <name evidence="1" type="ORF">FPZ44_08330</name>
</gene>
<comment type="caution">
    <text evidence="1">The sequence shown here is derived from an EMBL/GenBank/DDBJ whole genome shotgun (WGS) entry which is preliminary data.</text>
</comment>
<dbReference type="OrthoDB" id="2608983at2"/>
<dbReference type="EMBL" id="VNJK01000001">
    <property type="protein sequence ID" value="TVX93067.1"/>
    <property type="molecule type" value="Genomic_DNA"/>
</dbReference>
<accession>A0A559IZN6</accession>
<sequence length="219" mass="25336">MNLIVPVDAAEIIKLEYSRSVRSRIIKLVEQGYILANEATRHVSFLNWDLGKRHEGYLRPLAINYLFKKDIEQNLLPLSYSYEFNKNKSHKYLVFQKGNVKMTLSQTSTSKSVARPAFFRDKLQETNQIRFNLFNEEMILNDSPEYYMLLTYSSGGETPRFINIGMPGKDAWIEKVNLLSEPHLVQIDGQDIDKEEVIQQENLIGLKQFVKEVEEGGGK</sequence>
<name>A0A559IZN6_9BACL</name>
<evidence type="ECO:0000313" key="1">
    <source>
        <dbReference type="EMBL" id="TVX93067.1"/>
    </source>
</evidence>
<reference evidence="1 2" key="1">
    <citation type="submission" date="2019-07" db="EMBL/GenBank/DDBJ databases">
        <authorList>
            <person name="Kim J."/>
        </authorList>
    </citation>
    <scope>NUCLEOTIDE SEQUENCE [LARGE SCALE GENOMIC DNA]</scope>
    <source>
        <strain evidence="1 2">N4</strain>
    </source>
</reference>
<dbReference type="Proteomes" id="UP000318102">
    <property type="component" value="Unassembled WGS sequence"/>
</dbReference>
<dbReference type="AlphaFoldDB" id="A0A559IZN6"/>
<keyword evidence="2" id="KW-1185">Reference proteome</keyword>
<protein>
    <submittedName>
        <fullName evidence="1">Uncharacterized protein</fullName>
    </submittedName>
</protein>
<dbReference type="RefSeq" id="WP_144989187.1">
    <property type="nucleotide sequence ID" value="NZ_VNJK01000001.1"/>
</dbReference>
<evidence type="ECO:0000313" key="2">
    <source>
        <dbReference type="Proteomes" id="UP000318102"/>
    </source>
</evidence>
<organism evidence="1 2">
    <name type="scientific">Paenibacillus agilis</name>
    <dbReference type="NCBI Taxonomy" id="3020863"/>
    <lineage>
        <taxon>Bacteria</taxon>
        <taxon>Bacillati</taxon>
        <taxon>Bacillota</taxon>
        <taxon>Bacilli</taxon>
        <taxon>Bacillales</taxon>
        <taxon>Paenibacillaceae</taxon>
        <taxon>Paenibacillus</taxon>
    </lineage>
</organism>
<proteinExistence type="predicted"/>